<evidence type="ECO:0000256" key="5">
    <source>
        <dbReference type="ARBA" id="ARBA00012483"/>
    </source>
</evidence>
<dbReference type="PROSITE" id="PS00518">
    <property type="entry name" value="ZF_RING_1"/>
    <property type="match status" value="1"/>
</dbReference>
<evidence type="ECO:0000256" key="4">
    <source>
        <dbReference type="ARBA" id="ARBA00004906"/>
    </source>
</evidence>
<comment type="pathway">
    <text evidence="4">Protein modification; protein ubiquitination.</text>
</comment>
<keyword evidence="9" id="KW-0479">Metal-binding</keyword>
<keyword evidence="20" id="KW-1185">Reference proteome</keyword>
<dbReference type="OrthoDB" id="421979at2759"/>
<evidence type="ECO:0000256" key="8">
    <source>
        <dbReference type="ARBA" id="ARBA00022692"/>
    </source>
</evidence>
<dbReference type="EMBL" id="CAJPEX010000040">
    <property type="protein sequence ID" value="CAG0912673.1"/>
    <property type="molecule type" value="Genomic_DNA"/>
</dbReference>
<dbReference type="Pfam" id="PF02434">
    <property type="entry name" value="Fringe"/>
    <property type="match status" value="1"/>
</dbReference>
<dbReference type="GO" id="GO:0061630">
    <property type="term" value="F:ubiquitin protein ligase activity"/>
    <property type="evidence" value="ECO:0007669"/>
    <property type="project" value="UniProtKB-EC"/>
</dbReference>
<comment type="catalytic activity">
    <reaction evidence="1">
        <text>S-ubiquitinyl-[E2 ubiquitin-conjugating enzyme]-L-cysteine + [acceptor protein]-L-lysine = [E2 ubiquitin-conjugating enzyme]-L-cysteine + N(6)-ubiquitinyl-[acceptor protein]-L-lysine.</text>
        <dbReference type="EC" id="2.3.2.27"/>
    </reaction>
</comment>
<keyword evidence="7" id="KW-0808">Transferase</keyword>
<dbReference type="Proteomes" id="UP000678499">
    <property type="component" value="Unassembled WGS sequence"/>
</dbReference>
<keyword evidence="13" id="KW-0735">Signal-anchor</keyword>
<evidence type="ECO:0000256" key="16">
    <source>
        <dbReference type="PROSITE-ProRule" id="PRU00175"/>
    </source>
</evidence>
<dbReference type="SUPFAM" id="SSF57850">
    <property type="entry name" value="RING/U-box"/>
    <property type="match status" value="1"/>
</dbReference>
<evidence type="ECO:0000256" key="15">
    <source>
        <dbReference type="ARBA" id="ARBA00023136"/>
    </source>
</evidence>
<keyword evidence="15" id="KW-0472">Membrane</keyword>
<gene>
    <name evidence="19" type="ORF">NMOB1V02_LOCUS450</name>
</gene>
<dbReference type="FunFam" id="3.30.40.10:FF:000062">
    <property type="entry name" value="E3 ubiquitin-protein ligase RNF185"/>
    <property type="match status" value="1"/>
</dbReference>
<dbReference type="PANTHER" id="PTHR12313">
    <property type="entry name" value="E3 UBIQUITIN-PROTEIN LIGASE RNF5-RELATED"/>
    <property type="match status" value="1"/>
</dbReference>
<keyword evidence="8" id="KW-0812">Transmembrane</keyword>
<sequence>MATAADDTPDASNANNSENEEDKNSANGAFDCNICFDPAKDAVISMCGHLFCWPCLHQWLETRPRRQVCPVCKAGISKDKVIPLYGRGDSKQEDPRQKLPPRPPGQRSEPETQSGSFGGFGFDGGFQMSFGIGAFPFGFFTSSFNFGDPRPPARIGNLAVVSFDETAHRTLFAEEAPLFINFGREEQFLFPGYWTLLPIFESTDRKLKNSTRSILFLGEANSEVSWSGLGAFLKSVDLDEKIILSKCAVDRRSTVIHHYSSEKLVYPILRYGLLISRPAFDSLLLALRREAPRDAFSIDAGYEFAAFAKGKAGLVVTADERFCAIHEASERCAVISGHPQMSSCICSSGAGICSDIYVAVKTFHGHHATRVPILKRTWVPFITGGIGFFSDIDDPEVPTIEQRVPNTLKGHCSKTLDIINYFVENLKEYLWLFVVDDDTLLSPRRLCSRVQQLDPSSLISLGQRYGFSVNVRKGRMGYNYLTGGAGILLSRAAAVALLKLGCACQNADDPDDMILGACMTAAGVTVLHSDSFHQARPVDYPEEYLMGEKAITFHKFDGIDAVSPEVVFSTWLDCSTLNVGKQEL</sequence>
<dbReference type="PROSITE" id="PS50089">
    <property type="entry name" value="ZF_RING_2"/>
    <property type="match status" value="1"/>
</dbReference>
<dbReference type="InterPro" id="IPR013083">
    <property type="entry name" value="Znf_RING/FYVE/PHD"/>
</dbReference>
<dbReference type="Pfam" id="PF00097">
    <property type="entry name" value="zf-C3HC4"/>
    <property type="match status" value="1"/>
</dbReference>
<keyword evidence="11" id="KW-0833">Ubl conjugation pathway</keyword>
<keyword evidence="10 16" id="KW-0863">Zinc-finger</keyword>
<evidence type="ECO:0000256" key="2">
    <source>
        <dbReference type="ARBA" id="ARBA00004308"/>
    </source>
</evidence>
<protein>
    <recommendedName>
        <fullName evidence="5">RING-type E3 ubiquitin transferase</fullName>
        <ecNumber evidence="5">2.3.2.27</ecNumber>
    </recommendedName>
</protein>
<evidence type="ECO:0000256" key="14">
    <source>
        <dbReference type="ARBA" id="ARBA00022989"/>
    </source>
</evidence>
<dbReference type="InterPro" id="IPR003378">
    <property type="entry name" value="Fringe-like_glycosylTrfase"/>
</dbReference>
<evidence type="ECO:0000313" key="19">
    <source>
        <dbReference type="EMBL" id="CAD7272521.1"/>
    </source>
</evidence>
<feature type="compositionally biased region" description="Basic and acidic residues" evidence="17">
    <location>
        <begin position="88"/>
        <end position="97"/>
    </location>
</feature>
<dbReference type="AlphaFoldDB" id="A0A7R9BDB6"/>
<dbReference type="InterPro" id="IPR017907">
    <property type="entry name" value="Znf_RING_CS"/>
</dbReference>
<accession>A0A7R9BDB6</accession>
<dbReference type="InterPro" id="IPR001841">
    <property type="entry name" value="Znf_RING"/>
</dbReference>
<keyword evidence="12" id="KW-0862">Zinc</keyword>
<dbReference type="GO" id="GO:0005783">
    <property type="term" value="C:endoplasmic reticulum"/>
    <property type="evidence" value="ECO:0007669"/>
    <property type="project" value="InterPro"/>
</dbReference>
<evidence type="ECO:0000256" key="17">
    <source>
        <dbReference type="SAM" id="MobiDB-lite"/>
    </source>
</evidence>
<dbReference type="GO" id="GO:0006511">
    <property type="term" value="P:ubiquitin-dependent protein catabolic process"/>
    <property type="evidence" value="ECO:0007669"/>
    <property type="project" value="InterPro"/>
</dbReference>
<evidence type="ECO:0000256" key="6">
    <source>
        <dbReference type="ARBA" id="ARBA00022676"/>
    </source>
</evidence>
<evidence type="ECO:0000256" key="1">
    <source>
        <dbReference type="ARBA" id="ARBA00000900"/>
    </source>
</evidence>
<keyword evidence="14" id="KW-1133">Transmembrane helix</keyword>
<dbReference type="GO" id="GO:0016757">
    <property type="term" value="F:glycosyltransferase activity"/>
    <property type="evidence" value="ECO:0007669"/>
    <property type="project" value="UniProtKB-KW"/>
</dbReference>
<feature type="region of interest" description="Disordered" evidence="17">
    <location>
        <begin position="1"/>
        <end position="24"/>
    </location>
</feature>
<dbReference type="GO" id="GO:0016567">
    <property type="term" value="P:protein ubiquitination"/>
    <property type="evidence" value="ECO:0007669"/>
    <property type="project" value="UniProtKB-UniPathway"/>
</dbReference>
<dbReference type="GO" id="GO:0008270">
    <property type="term" value="F:zinc ion binding"/>
    <property type="evidence" value="ECO:0007669"/>
    <property type="project" value="UniProtKB-KW"/>
</dbReference>
<keyword evidence="6" id="KW-0328">Glycosyltransferase</keyword>
<dbReference type="UniPathway" id="UPA00143"/>
<dbReference type="CDD" id="cd16744">
    <property type="entry name" value="RING-HC_RNF185"/>
    <property type="match status" value="1"/>
</dbReference>
<dbReference type="EC" id="2.3.2.27" evidence="5"/>
<name>A0A7R9BDB6_9CRUS</name>
<evidence type="ECO:0000256" key="9">
    <source>
        <dbReference type="ARBA" id="ARBA00022723"/>
    </source>
</evidence>
<dbReference type="InterPro" id="IPR018957">
    <property type="entry name" value="Znf_C3HC4_RING-type"/>
</dbReference>
<evidence type="ECO:0000256" key="12">
    <source>
        <dbReference type="ARBA" id="ARBA00022833"/>
    </source>
</evidence>
<evidence type="ECO:0000313" key="20">
    <source>
        <dbReference type="Proteomes" id="UP000678499"/>
    </source>
</evidence>
<feature type="domain" description="RING-type" evidence="18">
    <location>
        <begin position="32"/>
        <end position="73"/>
    </location>
</feature>
<evidence type="ECO:0000256" key="11">
    <source>
        <dbReference type="ARBA" id="ARBA00022786"/>
    </source>
</evidence>
<evidence type="ECO:0000259" key="18">
    <source>
        <dbReference type="PROSITE" id="PS50089"/>
    </source>
</evidence>
<reference evidence="19" key="1">
    <citation type="submission" date="2020-11" db="EMBL/GenBank/DDBJ databases">
        <authorList>
            <person name="Tran Van P."/>
        </authorList>
    </citation>
    <scope>NUCLEOTIDE SEQUENCE</scope>
</reference>
<evidence type="ECO:0000256" key="13">
    <source>
        <dbReference type="ARBA" id="ARBA00022968"/>
    </source>
</evidence>
<organism evidence="19">
    <name type="scientific">Notodromas monacha</name>
    <dbReference type="NCBI Taxonomy" id="399045"/>
    <lineage>
        <taxon>Eukaryota</taxon>
        <taxon>Metazoa</taxon>
        <taxon>Ecdysozoa</taxon>
        <taxon>Arthropoda</taxon>
        <taxon>Crustacea</taxon>
        <taxon>Oligostraca</taxon>
        <taxon>Ostracoda</taxon>
        <taxon>Podocopa</taxon>
        <taxon>Podocopida</taxon>
        <taxon>Cypridocopina</taxon>
        <taxon>Cypridoidea</taxon>
        <taxon>Cyprididae</taxon>
        <taxon>Notodromas</taxon>
    </lineage>
</organism>
<evidence type="ECO:0000256" key="7">
    <source>
        <dbReference type="ARBA" id="ARBA00022679"/>
    </source>
</evidence>
<evidence type="ECO:0000256" key="3">
    <source>
        <dbReference type="ARBA" id="ARBA00004606"/>
    </source>
</evidence>
<feature type="region of interest" description="Disordered" evidence="17">
    <location>
        <begin position="84"/>
        <end position="114"/>
    </location>
</feature>
<dbReference type="GO" id="GO:0016020">
    <property type="term" value="C:membrane"/>
    <property type="evidence" value="ECO:0007669"/>
    <property type="project" value="UniProtKB-SubCell"/>
</dbReference>
<evidence type="ECO:0000256" key="10">
    <source>
        <dbReference type="ARBA" id="ARBA00022771"/>
    </source>
</evidence>
<proteinExistence type="predicted"/>
<dbReference type="Gene3D" id="3.90.550.50">
    <property type="match status" value="1"/>
</dbReference>
<dbReference type="SMART" id="SM00184">
    <property type="entry name" value="RING"/>
    <property type="match status" value="1"/>
</dbReference>
<dbReference type="Gene3D" id="3.30.40.10">
    <property type="entry name" value="Zinc/RING finger domain, C3HC4 (zinc finger)"/>
    <property type="match status" value="1"/>
</dbReference>
<dbReference type="InterPro" id="IPR045103">
    <property type="entry name" value="RNF5/RNF185-like"/>
</dbReference>
<dbReference type="EMBL" id="OA882077">
    <property type="protein sequence ID" value="CAD7272521.1"/>
    <property type="molecule type" value="Genomic_DNA"/>
</dbReference>
<comment type="subcellular location">
    <subcellularLocation>
        <location evidence="2">Endomembrane system</location>
    </subcellularLocation>
    <subcellularLocation>
        <location evidence="3">Membrane</location>
        <topology evidence="3">Single-pass type II membrane protein</topology>
    </subcellularLocation>
</comment>